<gene>
    <name evidence="2" type="ORF">TSAR_015868</name>
</gene>
<feature type="compositionally biased region" description="Polar residues" evidence="1">
    <location>
        <begin position="18"/>
        <end position="42"/>
    </location>
</feature>
<feature type="region of interest" description="Disordered" evidence="1">
    <location>
        <begin position="14"/>
        <end position="42"/>
    </location>
</feature>
<dbReference type="Proteomes" id="UP000215335">
    <property type="component" value="Unassembled WGS sequence"/>
</dbReference>
<proteinExistence type="predicted"/>
<comment type="caution">
    <text evidence="2">The sequence shown here is derived from an EMBL/GenBank/DDBJ whole genome shotgun (WGS) entry which is preliminary data.</text>
</comment>
<sequence>VRGKLLALFLRRPRAKQKSSSTRDALSRFNQRGETAQSDNYTQESCLASTPLKEPHCCAQITPCLSLRVSSRCSEKISWLLLRRSGADACRGANSPSFLLRGVF</sequence>
<evidence type="ECO:0000313" key="2">
    <source>
        <dbReference type="EMBL" id="OXU24516.1"/>
    </source>
</evidence>
<feature type="non-terminal residue" evidence="2">
    <location>
        <position position="1"/>
    </location>
</feature>
<dbReference type="AlphaFoldDB" id="A0A232F160"/>
<evidence type="ECO:0000313" key="3">
    <source>
        <dbReference type="Proteomes" id="UP000215335"/>
    </source>
</evidence>
<evidence type="ECO:0000256" key="1">
    <source>
        <dbReference type="SAM" id="MobiDB-lite"/>
    </source>
</evidence>
<dbReference type="EMBL" id="NNAY01001278">
    <property type="protein sequence ID" value="OXU24516.1"/>
    <property type="molecule type" value="Genomic_DNA"/>
</dbReference>
<accession>A0A232F160</accession>
<organism evidence="2 3">
    <name type="scientific">Trichomalopsis sarcophagae</name>
    <dbReference type="NCBI Taxonomy" id="543379"/>
    <lineage>
        <taxon>Eukaryota</taxon>
        <taxon>Metazoa</taxon>
        <taxon>Ecdysozoa</taxon>
        <taxon>Arthropoda</taxon>
        <taxon>Hexapoda</taxon>
        <taxon>Insecta</taxon>
        <taxon>Pterygota</taxon>
        <taxon>Neoptera</taxon>
        <taxon>Endopterygota</taxon>
        <taxon>Hymenoptera</taxon>
        <taxon>Apocrita</taxon>
        <taxon>Proctotrupomorpha</taxon>
        <taxon>Chalcidoidea</taxon>
        <taxon>Pteromalidae</taxon>
        <taxon>Pteromalinae</taxon>
        <taxon>Trichomalopsis</taxon>
    </lineage>
</organism>
<reference evidence="2 3" key="1">
    <citation type="journal article" date="2017" name="Curr. Biol.">
        <title>The Evolution of Venom by Co-option of Single-Copy Genes.</title>
        <authorList>
            <person name="Martinson E.O."/>
            <person name="Mrinalini"/>
            <person name="Kelkar Y.D."/>
            <person name="Chang C.H."/>
            <person name="Werren J.H."/>
        </authorList>
    </citation>
    <scope>NUCLEOTIDE SEQUENCE [LARGE SCALE GENOMIC DNA]</scope>
    <source>
        <strain evidence="2 3">Alberta</strain>
        <tissue evidence="2">Whole body</tissue>
    </source>
</reference>
<keyword evidence="3" id="KW-1185">Reference proteome</keyword>
<protein>
    <submittedName>
        <fullName evidence="2">Uncharacterized protein</fullName>
    </submittedName>
</protein>
<name>A0A232F160_9HYME</name>